<accession>A0A5E4UJZ3</accession>
<reference evidence="1 2" key="1">
    <citation type="submission" date="2019-08" db="EMBL/GenBank/DDBJ databases">
        <authorList>
            <person name="Peeters C."/>
        </authorList>
    </citation>
    <scope>NUCLEOTIDE SEQUENCE [LARGE SCALE GENOMIC DNA]</scope>
    <source>
        <strain evidence="1 2">LMG 31114</strain>
    </source>
</reference>
<gene>
    <name evidence="1" type="ORF">PPN31114_02081</name>
</gene>
<dbReference type="EMBL" id="CABPSK010000002">
    <property type="protein sequence ID" value="VVE00212.1"/>
    <property type="molecule type" value="Genomic_DNA"/>
</dbReference>
<dbReference type="Proteomes" id="UP000366945">
    <property type="component" value="Unassembled WGS sequence"/>
</dbReference>
<protein>
    <submittedName>
        <fullName evidence="1">Uncharacterized protein</fullName>
    </submittedName>
</protein>
<name>A0A5E4UJZ3_9BURK</name>
<organism evidence="1 2">
    <name type="scientific">Pandoraea pneumonica</name>
    <dbReference type="NCBI Taxonomy" id="2508299"/>
    <lineage>
        <taxon>Bacteria</taxon>
        <taxon>Pseudomonadati</taxon>
        <taxon>Pseudomonadota</taxon>
        <taxon>Betaproteobacteria</taxon>
        <taxon>Burkholderiales</taxon>
        <taxon>Burkholderiaceae</taxon>
        <taxon>Pandoraea</taxon>
    </lineage>
</organism>
<dbReference type="GeneID" id="300407249"/>
<evidence type="ECO:0000313" key="2">
    <source>
        <dbReference type="Proteomes" id="UP000366945"/>
    </source>
</evidence>
<keyword evidence="2" id="KW-1185">Reference proteome</keyword>
<proteinExistence type="predicted"/>
<dbReference type="RefSeq" id="WP_174987897.1">
    <property type="nucleotide sequence ID" value="NZ_CABPSK010000002.1"/>
</dbReference>
<sequence>MQSQDPVPNPFPNPDESIVTEGAIEDDGLKEIPDFEVISVEGCLSSSNVLGF</sequence>
<dbReference type="AlphaFoldDB" id="A0A5E4UJZ3"/>
<evidence type="ECO:0000313" key="1">
    <source>
        <dbReference type="EMBL" id="VVE00212.1"/>
    </source>
</evidence>